<reference evidence="2 3" key="1">
    <citation type="submission" date="2022-10" db="EMBL/GenBank/DDBJ databases">
        <title>Defluviimonas sp. nov., isolated from ocean surface sediments.</title>
        <authorList>
            <person name="He W."/>
            <person name="Wang L."/>
            <person name="Zhang D.-F."/>
        </authorList>
    </citation>
    <scope>NUCLEOTIDE SEQUENCE [LARGE SCALE GENOMIC DNA]</scope>
    <source>
        <strain evidence="2 3">WL0024</strain>
    </source>
</reference>
<dbReference type="SUPFAM" id="SSF54427">
    <property type="entry name" value="NTF2-like"/>
    <property type="match status" value="1"/>
</dbReference>
<feature type="domain" description="SnoaL-like" evidence="1">
    <location>
        <begin position="9"/>
        <end position="100"/>
    </location>
</feature>
<protein>
    <submittedName>
        <fullName evidence="2">Nuclear transport factor 2 family protein</fullName>
    </submittedName>
</protein>
<keyword evidence="3" id="KW-1185">Reference proteome</keyword>
<evidence type="ECO:0000313" key="2">
    <source>
        <dbReference type="EMBL" id="MCU9847604.1"/>
    </source>
</evidence>
<comment type="caution">
    <text evidence="2">The sequence shown here is derived from an EMBL/GenBank/DDBJ whole genome shotgun (WGS) entry which is preliminary data.</text>
</comment>
<name>A0ABT2X0Y7_9RHOB</name>
<proteinExistence type="predicted"/>
<dbReference type="Proteomes" id="UP001209535">
    <property type="component" value="Unassembled WGS sequence"/>
</dbReference>
<dbReference type="EMBL" id="JAOVQO010000005">
    <property type="protein sequence ID" value="MCU9847604.1"/>
    <property type="molecule type" value="Genomic_DNA"/>
</dbReference>
<dbReference type="InterPro" id="IPR032710">
    <property type="entry name" value="NTF2-like_dom_sf"/>
</dbReference>
<sequence length="110" mass="12512">MALYQTLDKAMEARDAETYINHLHDDFTFVRHQSGETMDKAAMAELIRRLMASDKMAIRDPRLIYENDDILVEHSVMDFPDGTSEAVMGVHTLKDGKILRTETGATLLKK</sequence>
<dbReference type="RefSeq" id="WP_263334279.1">
    <property type="nucleotide sequence ID" value="NZ_JAOVQO010000005.1"/>
</dbReference>
<dbReference type="InterPro" id="IPR037401">
    <property type="entry name" value="SnoaL-like"/>
</dbReference>
<dbReference type="Pfam" id="PF12680">
    <property type="entry name" value="SnoaL_2"/>
    <property type="match status" value="1"/>
</dbReference>
<accession>A0ABT2X0Y7</accession>
<dbReference type="Gene3D" id="3.10.450.50">
    <property type="match status" value="1"/>
</dbReference>
<evidence type="ECO:0000259" key="1">
    <source>
        <dbReference type="Pfam" id="PF12680"/>
    </source>
</evidence>
<gene>
    <name evidence="2" type="ORF">OEZ60_06255</name>
</gene>
<evidence type="ECO:0000313" key="3">
    <source>
        <dbReference type="Proteomes" id="UP001209535"/>
    </source>
</evidence>
<organism evidence="2 3">
    <name type="scientific">Albidovulum salinarum</name>
    <dbReference type="NCBI Taxonomy" id="2984153"/>
    <lineage>
        <taxon>Bacteria</taxon>
        <taxon>Pseudomonadati</taxon>
        <taxon>Pseudomonadota</taxon>
        <taxon>Alphaproteobacteria</taxon>
        <taxon>Rhodobacterales</taxon>
        <taxon>Paracoccaceae</taxon>
        <taxon>Albidovulum</taxon>
    </lineage>
</organism>